<dbReference type="SUPFAM" id="SSF56349">
    <property type="entry name" value="DNA breaking-rejoining enzymes"/>
    <property type="match status" value="1"/>
</dbReference>
<keyword evidence="5" id="KW-0238">DNA-binding</keyword>
<evidence type="ECO:0000256" key="5">
    <source>
        <dbReference type="ARBA" id="ARBA00023125"/>
    </source>
</evidence>
<reference evidence="9 10" key="1">
    <citation type="submission" date="2016-06" db="EMBL/GenBank/DDBJ databases">
        <title>Complete genome sequences of Bordetella bronchialis and Bordetella flabilis.</title>
        <authorList>
            <person name="LiPuma J.J."/>
            <person name="Spilker T."/>
        </authorList>
    </citation>
    <scope>NUCLEOTIDE SEQUENCE [LARGE SCALE GENOMIC DNA]</scope>
    <source>
        <strain evidence="9 10">AU10664</strain>
    </source>
</reference>
<evidence type="ECO:0000256" key="3">
    <source>
        <dbReference type="ARBA" id="ARBA00012891"/>
    </source>
</evidence>
<dbReference type="Pfam" id="PF21338">
    <property type="entry name" value="Top1B_N_bact"/>
    <property type="match status" value="1"/>
</dbReference>
<feature type="domain" description="DNA topoisomerase IB N-terminal" evidence="8">
    <location>
        <begin position="22"/>
        <end position="70"/>
    </location>
</feature>
<evidence type="ECO:0000313" key="9">
    <source>
        <dbReference type="EMBL" id="ANN80743.1"/>
    </source>
</evidence>
<dbReference type="InterPro" id="IPR014711">
    <property type="entry name" value="TopoI_cat_a-hlx-sub_euk"/>
</dbReference>
<dbReference type="InterPro" id="IPR001631">
    <property type="entry name" value="TopoI"/>
</dbReference>
<dbReference type="InterPro" id="IPR013500">
    <property type="entry name" value="TopoI_cat_euk"/>
</dbReference>
<feature type="domain" description="DNA topoisomerase I catalytic core eukaryotic-type" evidence="7">
    <location>
        <begin position="84"/>
        <end position="295"/>
    </location>
</feature>
<accession>A0A193GMC3</accession>
<dbReference type="STRING" id="463014.BAU07_24100"/>
<dbReference type="GO" id="GO:0003917">
    <property type="term" value="F:DNA topoisomerase type I (single strand cut, ATP-independent) activity"/>
    <property type="evidence" value="ECO:0007669"/>
    <property type="project" value="UniProtKB-EC"/>
</dbReference>
<dbReference type="Gene3D" id="3.90.15.10">
    <property type="entry name" value="Topoisomerase I, Chain A, domain 3"/>
    <property type="match status" value="1"/>
</dbReference>
<dbReference type="Proteomes" id="UP000091926">
    <property type="component" value="Chromosome"/>
</dbReference>
<dbReference type="Pfam" id="PF01028">
    <property type="entry name" value="Topoisom_I"/>
    <property type="match status" value="1"/>
</dbReference>
<comment type="catalytic activity">
    <reaction evidence="1">
        <text>ATP-independent breakage of single-stranded DNA, followed by passage and rejoining.</text>
        <dbReference type="EC" id="5.6.2.1"/>
    </reaction>
</comment>
<keyword evidence="10" id="KW-1185">Reference proteome</keyword>
<keyword evidence="4" id="KW-0799">Topoisomerase</keyword>
<dbReference type="InterPro" id="IPR011010">
    <property type="entry name" value="DNA_brk_join_enz"/>
</dbReference>
<dbReference type="PROSITE" id="PS52038">
    <property type="entry name" value="TOPO_IB_2"/>
    <property type="match status" value="1"/>
</dbReference>
<sequence>MAGLVYVDDRRPGITRRLNGERFEYFDPEGKRIRDHAEIARINALVIPPAYTDVWICPDPKGHIQATGRDARGRKQYRYHPAWHELRDANKYEQLAAFALALPRIRRKVEQDLRKPGMNHDKIVAVVVRLLETTLVRIGSSTYARANGSYGLTTLRRRHATVAGTSIRFRFKGKSGVEHDVTVRDRRIAAVVKRCMEITGHELFTYLDEDGKPRTVDSGSVNDYLREAGKADFTAKHYRTWSGTVLALAELRKRPWRTETEAKRIVVEVVKNVSRRLGNTPTVCRQCYIHPKVIDDYLAGTLPPMPAAPPAPRGLDADERRLLRFLMGSTPQGPAKG</sequence>
<dbReference type="KEGG" id="bfz:BAU07_24100"/>
<dbReference type="Gene3D" id="3.30.66.10">
    <property type="entry name" value="DNA topoisomerase I domain"/>
    <property type="match status" value="1"/>
</dbReference>
<evidence type="ECO:0000259" key="7">
    <source>
        <dbReference type="Pfam" id="PF01028"/>
    </source>
</evidence>
<evidence type="ECO:0000256" key="4">
    <source>
        <dbReference type="ARBA" id="ARBA00023029"/>
    </source>
</evidence>
<dbReference type="EC" id="5.6.2.1" evidence="3"/>
<keyword evidence="6 9" id="KW-0413">Isomerase</keyword>
<dbReference type="AlphaFoldDB" id="A0A193GMC3"/>
<dbReference type="InterPro" id="IPR035447">
    <property type="entry name" value="DNA_topo_I_N_sf"/>
</dbReference>
<gene>
    <name evidence="9" type="ORF">BAU07_24100</name>
</gene>
<evidence type="ECO:0000313" key="10">
    <source>
        <dbReference type="Proteomes" id="UP000091926"/>
    </source>
</evidence>
<dbReference type="EMBL" id="CP016172">
    <property type="protein sequence ID" value="ANN80743.1"/>
    <property type="molecule type" value="Genomic_DNA"/>
</dbReference>
<evidence type="ECO:0000259" key="8">
    <source>
        <dbReference type="Pfam" id="PF21338"/>
    </source>
</evidence>
<protein>
    <recommendedName>
        <fullName evidence="3">DNA topoisomerase</fullName>
        <ecNumber evidence="3">5.6.2.1</ecNumber>
    </recommendedName>
</protein>
<comment type="similarity">
    <text evidence="2">Belongs to the type IB topoisomerase family.</text>
</comment>
<evidence type="ECO:0000256" key="6">
    <source>
        <dbReference type="ARBA" id="ARBA00023235"/>
    </source>
</evidence>
<proteinExistence type="inferred from homology"/>
<dbReference type="GO" id="GO:0003677">
    <property type="term" value="F:DNA binding"/>
    <property type="evidence" value="ECO:0007669"/>
    <property type="project" value="UniProtKB-KW"/>
</dbReference>
<evidence type="ECO:0000256" key="1">
    <source>
        <dbReference type="ARBA" id="ARBA00000213"/>
    </source>
</evidence>
<dbReference type="PRINTS" id="PR00416">
    <property type="entry name" value="EUTPISMRASEI"/>
</dbReference>
<organism evidence="9 10">
    <name type="scientific">Bordetella flabilis</name>
    <dbReference type="NCBI Taxonomy" id="463014"/>
    <lineage>
        <taxon>Bacteria</taxon>
        <taxon>Pseudomonadati</taxon>
        <taxon>Pseudomonadota</taxon>
        <taxon>Betaproteobacteria</taxon>
        <taxon>Burkholderiales</taxon>
        <taxon>Alcaligenaceae</taxon>
        <taxon>Bordetella</taxon>
    </lineage>
</organism>
<evidence type="ECO:0000256" key="2">
    <source>
        <dbReference type="ARBA" id="ARBA00006645"/>
    </source>
</evidence>
<dbReference type="InterPro" id="IPR049331">
    <property type="entry name" value="Top1B_N_bact"/>
</dbReference>
<dbReference type="GO" id="GO:0006265">
    <property type="term" value="P:DNA topological change"/>
    <property type="evidence" value="ECO:0007669"/>
    <property type="project" value="InterPro"/>
</dbReference>
<name>A0A193GMC3_9BORD</name>
<dbReference type="Gene3D" id="1.10.132.120">
    <property type="match status" value="1"/>
</dbReference>
<dbReference type="SUPFAM" id="SSF55869">
    <property type="entry name" value="DNA topoisomerase I domain"/>
    <property type="match status" value="1"/>
</dbReference>